<protein>
    <submittedName>
        <fullName evidence="7">Uncharacterized protein</fullName>
    </submittedName>
</protein>
<comment type="caution">
    <text evidence="7">The sequence shown here is derived from an EMBL/GenBank/DDBJ whole genome shotgun (WGS) entry which is preliminary data.</text>
</comment>
<proteinExistence type="predicted"/>
<dbReference type="PANTHER" id="PTHR36206">
    <property type="entry name" value="ASPERCRYPTIN BIOSYNTHESIS CLUSTER-SPECIFIC TRANSCRIPTION REGULATOR ATNN-RELATED"/>
    <property type="match status" value="1"/>
</dbReference>
<sequence length="147" mass="16305">MATFIASVCHPLGRDSDFDTPTAAFVSTIEQATDLSEKAKLHTSVSQRESRLTTSTTAATKRNKKTFTVDMGFIPVLYFTALKCRVPRIRRQAIKLMQVSPRREGVCDGEFTAAIAGRVVEIEEGGYFAGFDVEREFDTFDIAVVGW</sequence>
<evidence type="ECO:0000256" key="2">
    <source>
        <dbReference type="ARBA" id="ARBA00022833"/>
    </source>
</evidence>
<keyword evidence="4" id="KW-0238">DNA-binding</keyword>
<dbReference type="Proteomes" id="UP000019473">
    <property type="component" value="Unassembled WGS sequence"/>
</dbReference>
<keyword evidence="1" id="KW-0479">Metal-binding</keyword>
<dbReference type="EMBL" id="AMGW01000002">
    <property type="protein sequence ID" value="EXJ62336.1"/>
    <property type="molecule type" value="Genomic_DNA"/>
</dbReference>
<evidence type="ECO:0000313" key="7">
    <source>
        <dbReference type="EMBL" id="EXJ62336.1"/>
    </source>
</evidence>
<evidence type="ECO:0000313" key="8">
    <source>
        <dbReference type="Proteomes" id="UP000019473"/>
    </source>
</evidence>
<evidence type="ECO:0000256" key="5">
    <source>
        <dbReference type="ARBA" id="ARBA00023163"/>
    </source>
</evidence>
<dbReference type="OrthoDB" id="4117950at2759"/>
<organism evidence="7 8">
    <name type="scientific">Cladophialophora yegresii CBS 114405</name>
    <dbReference type="NCBI Taxonomy" id="1182544"/>
    <lineage>
        <taxon>Eukaryota</taxon>
        <taxon>Fungi</taxon>
        <taxon>Dikarya</taxon>
        <taxon>Ascomycota</taxon>
        <taxon>Pezizomycotina</taxon>
        <taxon>Eurotiomycetes</taxon>
        <taxon>Chaetothyriomycetidae</taxon>
        <taxon>Chaetothyriales</taxon>
        <taxon>Herpotrichiellaceae</taxon>
        <taxon>Cladophialophora</taxon>
    </lineage>
</organism>
<keyword evidence="5" id="KW-0804">Transcription</keyword>
<gene>
    <name evidence="7" type="ORF">A1O7_02770</name>
</gene>
<keyword evidence="6" id="KW-0539">Nucleus</keyword>
<keyword evidence="2" id="KW-0862">Zinc</keyword>
<evidence type="ECO:0000256" key="6">
    <source>
        <dbReference type="ARBA" id="ARBA00023242"/>
    </source>
</evidence>
<dbReference type="InterPro" id="IPR052360">
    <property type="entry name" value="Transcr_Regulatory_Proteins"/>
</dbReference>
<evidence type="ECO:0000256" key="3">
    <source>
        <dbReference type="ARBA" id="ARBA00023015"/>
    </source>
</evidence>
<dbReference type="GeneID" id="19177375"/>
<dbReference type="HOGENOM" id="CLU_2009443_0_0_1"/>
<dbReference type="RefSeq" id="XP_007754990.1">
    <property type="nucleotide sequence ID" value="XM_007756800.1"/>
</dbReference>
<dbReference type="STRING" id="1182544.W9WCS6"/>
<dbReference type="VEuPathDB" id="FungiDB:A1O7_02770"/>
<keyword evidence="3" id="KW-0805">Transcription regulation</keyword>
<accession>W9WCS6</accession>
<dbReference type="AlphaFoldDB" id="W9WCS6"/>
<keyword evidence="8" id="KW-1185">Reference proteome</keyword>
<name>W9WCS6_9EURO</name>
<dbReference type="GO" id="GO:0046872">
    <property type="term" value="F:metal ion binding"/>
    <property type="evidence" value="ECO:0007669"/>
    <property type="project" value="UniProtKB-KW"/>
</dbReference>
<reference evidence="7 8" key="1">
    <citation type="submission" date="2013-03" db="EMBL/GenBank/DDBJ databases">
        <title>The Genome Sequence of Cladophialophora yegresii CBS 114405.</title>
        <authorList>
            <consortium name="The Broad Institute Genomics Platform"/>
            <person name="Cuomo C."/>
            <person name="de Hoog S."/>
            <person name="Gorbushina A."/>
            <person name="Walker B."/>
            <person name="Young S.K."/>
            <person name="Zeng Q."/>
            <person name="Gargeya S."/>
            <person name="Fitzgerald M."/>
            <person name="Haas B."/>
            <person name="Abouelleil A."/>
            <person name="Allen A.W."/>
            <person name="Alvarado L."/>
            <person name="Arachchi H.M."/>
            <person name="Berlin A.M."/>
            <person name="Chapman S.B."/>
            <person name="Gainer-Dewar J."/>
            <person name="Goldberg J."/>
            <person name="Griggs A."/>
            <person name="Gujja S."/>
            <person name="Hansen M."/>
            <person name="Howarth C."/>
            <person name="Imamovic A."/>
            <person name="Ireland A."/>
            <person name="Larimer J."/>
            <person name="McCowan C."/>
            <person name="Murphy C."/>
            <person name="Pearson M."/>
            <person name="Poon T.W."/>
            <person name="Priest M."/>
            <person name="Roberts A."/>
            <person name="Saif S."/>
            <person name="Shea T."/>
            <person name="Sisk P."/>
            <person name="Sykes S."/>
            <person name="Wortman J."/>
            <person name="Nusbaum C."/>
            <person name="Birren B."/>
        </authorList>
    </citation>
    <scope>NUCLEOTIDE SEQUENCE [LARGE SCALE GENOMIC DNA]</scope>
    <source>
        <strain evidence="7 8">CBS 114405</strain>
    </source>
</reference>
<evidence type="ECO:0000256" key="4">
    <source>
        <dbReference type="ARBA" id="ARBA00023125"/>
    </source>
</evidence>
<evidence type="ECO:0000256" key="1">
    <source>
        <dbReference type="ARBA" id="ARBA00022723"/>
    </source>
</evidence>
<dbReference type="GO" id="GO:0003677">
    <property type="term" value="F:DNA binding"/>
    <property type="evidence" value="ECO:0007669"/>
    <property type="project" value="UniProtKB-KW"/>
</dbReference>
<dbReference type="PANTHER" id="PTHR36206:SF12">
    <property type="entry name" value="ASPERCRYPTIN BIOSYNTHESIS CLUSTER-SPECIFIC TRANSCRIPTION REGULATOR ATNN-RELATED"/>
    <property type="match status" value="1"/>
</dbReference>